<name>A0A9D2S5H0_9FIRM</name>
<protein>
    <submittedName>
        <fullName evidence="5">Baseplate J/gp47 family protein</fullName>
    </submittedName>
</protein>
<evidence type="ECO:0000256" key="1">
    <source>
        <dbReference type="ARBA" id="ARBA00038087"/>
    </source>
</evidence>
<dbReference type="Pfam" id="PF04865">
    <property type="entry name" value="Baseplate_J"/>
    <property type="match status" value="1"/>
</dbReference>
<dbReference type="InterPro" id="IPR052399">
    <property type="entry name" value="Phage_Baseplate_Assmbl_Protein"/>
</dbReference>
<feature type="domain" description="Baseplate J-like C-terminal" evidence="4">
    <location>
        <begin position="257"/>
        <end position="338"/>
    </location>
</feature>
<dbReference type="InterPro" id="IPR006949">
    <property type="entry name" value="Barrel_Baseplate_J-like"/>
</dbReference>
<evidence type="ECO:0000259" key="3">
    <source>
        <dbReference type="Pfam" id="PF26078"/>
    </source>
</evidence>
<gene>
    <name evidence="5" type="ORF">H9714_04325</name>
</gene>
<comment type="similarity">
    <text evidence="1">Belongs to the Mu gp47/PBSX XkdT family.</text>
</comment>
<evidence type="ECO:0000259" key="2">
    <source>
        <dbReference type="Pfam" id="PF04865"/>
    </source>
</evidence>
<dbReference type="InterPro" id="IPR058531">
    <property type="entry name" value="Baseplate_J_M"/>
</dbReference>
<organism evidence="5 6">
    <name type="scientific">Candidatus Flavonifractor intestinipullorum</name>
    <dbReference type="NCBI Taxonomy" id="2838587"/>
    <lineage>
        <taxon>Bacteria</taxon>
        <taxon>Bacillati</taxon>
        <taxon>Bacillota</taxon>
        <taxon>Clostridia</taxon>
        <taxon>Eubacteriales</taxon>
        <taxon>Oscillospiraceae</taxon>
        <taxon>Flavonifractor</taxon>
    </lineage>
</organism>
<evidence type="ECO:0000259" key="4">
    <source>
        <dbReference type="Pfam" id="PF26079"/>
    </source>
</evidence>
<feature type="domain" description="Baseplate J-like central" evidence="3">
    <location>
        <begin position="181"/>
        <end position="251"/>
    </location>
</feature>
<dbReference type="PANTHER" id="PTHR37829:SF3">
    <property type="entry name" value="PROTEIN JAYE-RELATED"/>
    <property type="match status" value="1"/>
</dbReference>
<feature type="domain" description="Baseplate protein J-like barrel" evidence="2">
    <location>
        <begin position="75"/>
        <end position="160"/>
    </location>
</feature>
<evidence type="ECO:0000313" key="6">
    <source>
        <dbReference type="Proteomes" id="UP000824208"/>
    </source>
</evidence>
<sequence>MLETFRNETGGEPSGTSDLAVRLYAVAAQVHALYAQSEWVARQCFPQSAQGEYLDRHAQLRGLGRRSAARAEGSITFQTTAAAAAALSIPVGTVCMTAALVRFETVEEGTIPAGSQSVTVRARAVEAGSGGNVAAGTIRTMAVAPVGVSSCTNAGAFTGGTDREEDEALRTRILETFRRMPNGANAAYYQQEAMSFEEVAAVSVLPRARGVGTVDVVVSTPQGVPDEELLQALEDYFETRREIAVDVQVKAPQTQAVQVTVSVSPAEGYSLQEAKNAAQTAVESWFDGTRLGRSVLRAELCGRIFGQAAVGNCALTAPAADVFLEADALPTLSSVTVNELEVGT</sequence>
<dbReference type="Pfam" id="PF26079">
    <property type="entry name" value="Baseplate_J_C"/>
    <property type="match status" value="1"/>
</dbReference>
<dbReference type="Pfam" id="PF26078">
    <property type="entry name" value="Baseplate_J_M"/>
    <property type="match status" value="1"/>
</dbReference>
<comment type="caution">
    <text evidence="5">The sequence shown here is derived from an EMBL/GenBank/DDBJ whole genome shotgun (WGS) entry which is preliminary data.</text>
</comment>
<dbReference type="EMBL" id="DWYC01000046">
    <property type="protein sequence ID" value="HJB56761.1"/>
    <property type="molecule type" value="Genomic_DNA"/>
</dbReference>
<reference evidence="5" key="2">
    <citation type="submission" date="2021-04" db="EMBL/GenBank/DDBJ databases">
        <authorList>
            <person name="Gilroy R."/>
        </authorList>
    </citation>
    <scope>NUCLEOTIDE SEQUENCE</scope>
    <source>
        <strain evidence="5">CHK189-11263</strain>
    </source>
</reference>
<evidence type="ECO:0000313" key="5">
    <source>
        <dbReference type="EMBL" id="HJB56761.1"/>
    </source>
</evidence>
<dbReference type="Proteomes" id="UP000824208">
    <property type="component" value="Unassembled WGS sequence"/>
</dbReference>
<accession>A0A9D2S5H0</accession>
<proteinExistence type="inferred from homology"/>
<reference evidence="5" key="1">
    <citation type="journal article" date="2021" name="PeerJ">
        <title>Extensive microbial diversity within the chicken gut microbiome revealed by metagenomics and culture.</title>
        <authorList>
            <person name="Gilroy R."/>
            <person name="Ravi A."/>
            <person name="Getino M."/>
            <person name="Pursley I."/>
            <person name="Horton D.L."/>
            <person name="Alikhan N.F."/>
            <person name="Baker D."/>
            <person name="Gharbi K."/>
            <person name="Hall N."/>
            <person name="Watson M."/>
            <person name="Adriaenssens E.M."/>
            <person name="Foster-Nyarko E."/>
            <person name="Jarju S."/>
            <person name="Secka A."/>
            <person name="Antonio M."/>
            <person name="Oren A."/>
            <person name="Chaudhuri R.R."/>
            <person name="La Ragione R."/>
            <person name="Hildebrand F."/>
            <person name="Pallen M.J."/>
        </authorList>
    </citation>
    <scope>NUCLEOTIDE SEQUENCE</scope>
    <source>
        <strain evidence="5">CHK189-11263</strain>
    </source>
</reference>
<dbReference type="PANTHER" id="PTHR37829">
    <property type="entry name" value="PHAGE-LIKE ELEMENT PBSX PROTEIN XKDT"/>
    <property type="match status" value="1"/>
</dbReference>
<dbReference type="AlphaFoldDB" id="A0A9D2S5H0"/>
<dbReference type="InterPro" id="IPR058530">
    <property type="entry name" value="Baseplate_J-like_C"/>
</dbReference>